<evidence type="ECO:0000313" key="6">
    <source>
        <dbReference type="EMBL" id="PVY68226.1"/>
    </source>
</evidence>
<dbReference type="OrthoDB" id="7055978at2"/>
<name>A0A2U1CQR3_9BURK</name>
<gene>
    <name evidence="6" type="ORF">C7440_0617</name>
</gene>
<evidence type="ECO:0000256" key="4">
    <source>
        <dbReference type="ARBA" id="ARBA00023033"/>
    </source>
</evidence>
<evidence type="ECO:0000256" key="3">
    <source>
        <dbReference type="ARBA" id="ARBA00023002"/>
    </source>
</evidence>
<evidence type="ECO:0000313" key="7">
    <source>
        <dbReference type="Proteomes" id="UP000246145"/>
    </source>
</evidence>
<dbReference type="PANTHER" id="PTHR30137">
    <property type="entry name" value="LUCIFERASE-LIKE MONOOXYGENASE"/>
    <property type="match status" value="1"/>
</dbReference>
<evidence type="ECO:0000256" key="2">
    <source>
        <dbReference type="ARBA" id="ARBA00022630"/>
    </source>
</evidence>
<dbReference type="InterPro" id="IPR011251">
    <property type="entry name" value="Luciferase-like_dom"/>
</dbReference>
<dbReference type="AlphaFoldDB" id="A0A2U1CQR3"/>
<accession>A0A2U1CQR3</accession>
<dbReference type="EMBL" id="QEKO01000001">
    <property type="protein sequence ID" value="PVY68226.1"/>
    <property type="molecule type" value="Genomic_DNA"/>
</dbReference>
<keyword evidence="3" id="KW-0560">Oxidoreductase</keyword>
<dbReference type="GO" id="GO:0004497">
    <property type="term" value="F:monooxygenase activity"/>
    <property type="evidence" value="ECO:0007669"/>
    <property type="project" value="UniProtKB-KW"/>
</dbReference>
<proteinExistence type="inferred from homology"/>
<sequence>MKLGMFMMPLHPPSRPYAEILREDREAVLLAERLGYVEAFVGEHVTDAAERITSCLMFLASLAHETRNIVLGSGTLNLPNTHPAAVAAQVAMLDHMLEGRFIMGISPGGLMSDAEVFGNLDKNRNEMFVEAINMVLDIWRSDPPYNLEGKHFQVSTQKTMIPEIGQGEIAKPFQRPHPPIAGTAVAPFSKGVTALAERGWQTISANFLLPKWVATHWDSYRLGRSNVGAVANPADWRVAKSIFVADDEATAQEYGLGPKGPYQFYLRQLIRKLVTGGGRANLFKPDQEMPDSAVTPDYAARQLVIAGTVNSVVDQILAFRETVGDFGTLLYACHDWVDPALGKRSMQLMAEQVMPRVNAALKN</sequence>
<keyword evidence="7" id="KW-1185">Reference proteome</keyword>
<dbReference type="Pfam" id="PF00296">
    <property type="entry name" value="Bac_luciferase"/>
    <property type="match status" value="1"/>
</dbReference>
<dbReference type="Proteomes" id="UP000246145">
    <property type="component" value="Unassembled WGS sequence"/>
</dbReference>
<keyword evidence="2" id="KW-0285">Flavoprotein</keyword>
<dbReference type="RefSeq" id="WP_116517427.1">
    <property type="nucleotide sequence ID" value="NZ_JACCEX010000001.1"/>
</dbReference>
<organism evidence="6 7">
    <name type="scientific">Pusillimonas noertemannii</name>
    <dbReference type="NCBI Taxonomy" id="305977"/>
    <lineage>
        <taxon>Bacteria</taxon>
        <taxon>Pseudomonadati</taxon>
        <taxon>Pseudomonadota</taxon>
        <taxon>Betaproteobacteria</taxon>
        <taxon>Burkholderiales</taxon>
        <taxon>Alcaligenaceae</taxon>
        <taxon>Pusillimonas</taxon>
    </lineage>
</organism>
<comment type="similarity">
    <text evidence="1">Belongs to the bacterial luciferase oxidoreductase family.</text>
</comment>
<dbReference type="GO" id="GO:0005829">
    <property type="term" value="C:cytosol"/>
    <property type="evidence" value="ECO:0007669"/>
    <property type="project" value="TreeGrafter"/>
</dbReference>
<comment type="caution">
    <text evidence="6">The sequence shown here is derived from an EMBL/GenBank/DDBJ whole genome shotgun (WGS) entry which is preliminary data.</text>
</comment>
<evidence type="ECO:0000256" key="1">
    <source>
        <dbReference type="ARBA" id="ARBA00010426"/>
    </source>
</evidence>
<protein>
    <submittedName>
        <fullName evidence="6">Alkanesulfonate monooxygenase SsuD/methylene tetrahydromethanopterin reductase-like flavin-dependent oxidoreductase (Luciferase family)</fullName>
    </submittedName>
</protein>
<dbReference type="PANTHER" id="PTHR30137:SF16">
    <property type="entry name" value="BLL0895 PROTEIN"/>
    <property type="match status" value="1"/>
</dbReference>
<reference evidence="6 7" key="1">
    <citation type="submission" date="2018-04" db="EMBL/GenBank/DDBJ databases">
        <title>Genomic Encyclopedia of Type Strains, Phase IV (KMG-IV): sequencing the most valuable type-strain genomes for metagenomic binning, comparative biology and taxonomic classification.</title>
        <authorList>
            <person name="Goeker M."/>
        </authorList>
    </citation>
    <scope>NUCLEOTIDE SEQUENCE [LARGE SCALE GENOMIC DNA]</scope>
    <source>
        <strain evidence="6 7">DSM 10065</strain>
    </source>
</reference>
<dbReference type="Gene3D" id="3.20.20.30">
    <property type="entry name" value="Luciferase-like domain"/>
    <property type="match status" value="1"/>
</dbReference>
<dbReference type="STRING" id="1231391.GCA_000308195_02426"/>
<dbReference type="SUPFAM" id="SSF51679">
    <property type="entry name" value="Bacterial luciferase-like"/>
    <property type="match status" value="1"/>
</dbReference>
<dbReference type="InterPro" id="IPR036661">
    <property type="entry name" value="Luciferase-like_sf"/>
</dbReference>
<keyword evidence="4 6" id="KW-0503">Monooxygenase</keyword>
<dbReference type="InterPro" id="IPR050766">
    <property type="entry name" value="Bact_Lucif_Oxidored"/>
</dbReference>
<dbReference type="GO" id="GO:0016705">
    <property type="term" value="F:oxidoreductase activity, acting on paired donors, with incorporation or reduction of molecular oxygen"/>
    <property type="evidence" value="ECO:0007669"/>
    <property type="project" value="InterPro"/>
</dbReference>
<feature type="domain" description="Luciferase-like" evidence="5">
    <location>
        <begin position="1"/>
        <end position="324"/>
    </location>
</feature>
<evidence type="ECO:0000259" key="5">
    <source>
        <dbReference type="Pfam" id="PF00296"/>
    </source>
</evidence>